<evidence type="ECO:0000259" key="2">
    <source>
        <dbReference type="Pfam" id="PF18902"/>
    </source>
</evidence>
<dbReference type="Pfam" id="PF18902">
    <property type="entry name" value="DUF5658"/>
    <property type="match status" value="1"/>
</dbReference>
<proteinExistence type="predicted"/>
<sequence>MASRYAYYNNTPSDGTVACVHHSQWRTAADRFDSGGGSMSSDGAYLRFEPPGEITPVAVERLLWVLVGLSLVGDVVTTFVGLHLGLAESNPVARSAIEGYGLAGMLALKGVAIGIGLICRPMLPSTYRPIVPAGLAIPWTAAVCINVYLISTAI</sequence>
<name>A0A1N7H196_9EURY</name>
<keyword evidence="1" id="KW-1133">Transmembrane helix</keyword>
<feature type="transmembrane region" description="Helical" evidence="1">
    <location>
        <begin position="99"/>
        <end position="118"/>
    </location>
</feature>
<evidence type="ECO:0000256" key="1">
    <source>
        <dbReference type="SAM" id="Phobius"/>
    </source>
</evidence>
<dbReference type="AlphaFoldDB" id="A0A1N7H196"/>
<evidence type="ECO:0000313" key="4">
    <source>
        <dbReference type="Proteomes" id="UP000185936"/>
    </source>
</evidence>
<reference evidence="4" key="1">
    <citation type="submission" date="2017-01" db="EMBL/GenBank/DDBJ databases">
        <authorList>
            <person name="Varghese N."/>
            <person name="Submissions S."/>
        </authorList>
    </citation>
    <scope>NUCLEOTIDE SEQUENCE [LARGE SCALE GENOMIC DNA]</scope>
    <source>
        <strain evidence="4">type strain: HArc-</strain>
    </source>
</reference>
<accession>A0A1N7H196</accession>
<keyword evidence="1" id="KW-0472">Membrane</keyword>
<organism evidence="3 4">
    <name type="scientific">Natronorubrum thiooxidans</name>
    <dbReference type="NCBI Taxonomy" id="308853"/>
    <lineage>
        <taxon>Archaea</taxon>
        <taxon>Methanobacteriati</taxon>
        <taxon>Methanobacteriota</taxon>
        <taxon>Stenosarchaea group</taxon>
        <taxon>Halobacteria</taxon>
        <taxon>Halobacteriales</taxon>
        <taxon>Natrialbaceae</taxon>
        <taxon>Natronorubrum</taxon>
    </lineage>
</organism>
<keyword evidence="4" id="KW-1185">Reference proteome</keyword>
<evidence type="ECO:0000313" key="3">
    <source>
        <dbReference type="EMBL" id="SIS18601.1"/>
    </source>
</evidence>
<dbReference type="EMBL" id="FTNR01000020">
    <property type="protein sequence ID" value="SIS18601.1"/>
    <property type="molecule type" value="Genomic_DNA"/>
</dbReference>
<gene>
    <name evidence="3" type="ORF">SAMN05421752_12040</name>
</gene>
<keyword evidence="1" id="KW-0812">Transmembrane</keyword>
<feature type="domain" description="DUF5658" evidence="2">
    <location>
        <begin position="67"/>
        <end position="151"/>
    </location>
</feature>
<dbReference type="InterPro" id="IPR043717">
    <property type="entry name" value="DUF5658"/>
</dbReference>
<protein>
    <recommendedName>
        <fullName evidence="2">DUF5658 domain-containing protein</fullName>
    </recommendedName>
</protein>
<dbReference type="Proteomes" id="UP000185936">
    <property type="component" value="Unassembled WGS sequence"/>
</dbReference>
<feature type="transmembrane region" description="Helical" evidence="1">
    <location>
        <begin position="130"/>
        <end position="150"/>
    </location>
</feature>
<feature type="transmembrane region" description="Helical" evidence="1">
    <location>
        <begin position="62"/>
        <end position="87"/>
    </location>
</feature>